<keyword evidence="5" id="KW-0687">Ribonucleoprotein</keyword>
<comment type="subcellular location">
    <subcellularLocation>
        <location evidence="1">Mitochondrion</location>
    </subcellularLocation>
</comment>
<dbReference type="EMBL" id="GGYP01004799">
    <property type="protein sequence ID" value="MDE49570.1"/>
    <property type="molecule type" value="Transcribed_RNA"/>
</dbReference>
<evidence type="ECO:0000256" key="3">
    <source>
        <dbReference type="ARBA" id="ARBA00022980"/>
    </source>
</evidence>
<keyword evidence="4" id="KW-0496">Mitochondrion</keyword>
<dbReference type="GO" id="GO:0003735">
    <property type="term" value="F:structural constituent of ribosome"/>
    <property type="evidence" value="ECO:0007669"/>
    <property type="project" value="InterPro"/>
</dbReference>
<comment type="similarity">
    <text evidence="2">Belongs to the mitochondrion-specific ribosomal protein mL49 family.</text>
</comment>
<evidence type="ECO:0000256" key="1">
    <source>
        <dbReference type="ARBA" id="ARBA00004173"/>
    </source>
</evidence>
<dbReference type="PANTHER" id="PTHR13477">
    <property type="entry name" value="MITOCHONDRIAL 39S RIBOSOMAL PROTEIN L49"/>
    <property type="match status" value="1"/>
</dbReference>
<keyword evidence="3 8" id="KW-0689">Ribosomal protein</keyword>
<reference evidence="8" key="1">
    <citation type="submission" date="2018-10" db="EMBL/GenBank/DDBJ databases">
        <title>Transcriptome assembly of Aceria tosichella (Wheat curl mite) Type 2.</title>
        <authorList>
            <person name="Scully E.D."/>
            <person name="Geib S.M."/>
            <person name="Palmer N.A."/>
            <person name="Gupta A.K."/>
            <person name="Sarath G."/>
            <person name="Tatineni S."/>
        </authorList>
    </citation>
    <scope>NUCLEOTIDE SEQUENCE</scope>
    <source>
        <strain evidence="8">LincolnNE</strain>
    </source>
</reference>
<sequence length="278" mass="32974">MSPINLTRLGLQVIQRRFFVKRVRPFEERMRQTLNLHKNKRLVLARRMDARPDQYKPQEPPREPTIVTKERKLPSLEDSRLPYKKYSDEAIKSLQEFETFYDPLFNPHLPDERNRVDPNEEPFNAIYTDSQSESTKEYTSVRNITSPELWSHVENLARIKVPPMPKPRKANEQITPLPSGFVPPPETQPDLPYFISRTRNYLLPVYYRLHSDPNECVTIVKRIEGDLWQLEEDLRNHLESLLADKQRILTSVQETDGRIELRGKWIHQTVDWLYAQGF</sequence>
<dbReference type="PANTHER" id="PTHR13477:SF0">
    <property type="entry name" value="LARGE RIBOSOMAL SUBUNIT PROTEIN ML49"/>
    <property type="match status" value="1"/>
</dbReference>
<gene>
    <name evidence="8" type="primary">Mrpl49_0</name>
    <name evidence="9" type="synonym">Mrpl49_1</name>
    <name evidence="9" type="ORF">g.7673</name>
    <name evidence="8" type="ORF">g.7674</name>
</gene>
<protein>
    <recommendedName>
        <fullName evidence="6">Large ribosomal subunit protein mL49</fullName>
    </recommendedName>
    <alternativeName>
        <fullName evidence="7">39S ribosomal protein L49, mitochondrial</fullName>
    </alternativeName>
</protein>
<name>A0A6G1S4D1_9ACAR</name>
<evidence type="ECO:0000313" key="9">
    <source>
        <dbReference type="EMBL" id="MDE49570.1"/>
    </source>
</evidence>
<dbReference type="InterPro" id="IPR007740">
    <property type="entry name" value="Ribosomal_mL49"/>
</dbReference>
<dbReference type="EMBL" id="GGYP01000256">
    <property type="protein sequence ID" value="MDE45027.1"/>
    <property type="molecule type" value="Transcribed_RNA"/>
</dbReference>
<dbReference type="AlphaFoldDB" id="A0A6G1S4D1"/>
<evidence type="ECO:0000256" key="6">
    <source>
        <dbReference type="ARBA" id="ARBA00035191"/>
    </source>
</evidence>
<organism evidence="8">
    <name type="scientific">Aceria tosichella</name>
    <name type="common">wheat curl mite</name>
    <dbReference type="NCBI Taxonomy" id="561515"/>
    <lineage>
        <taxon>Eukaryota</taxon>
        <taxon>Metazoa</taxon>
        <taxon>Ecdysozoa</taxon>
        <taxon>Arthropoda</taxon>
        <taxon>Chelicerata</taxon>
        <taxon>Arachnida</taxon>
        <taxon>Acari</taxon>
        <taxon>Acariformes</taxon>
        <taxon>Trombidiformes</taxon>
        <taxon>Prostigmata</taxon>
        <taxon>Eupodina</taxon>
        <taxon>Eriophyoidea</taxon>
        <taxon>Eriophyidae</taxon>
        <taxon>Eriophyinae</taxon>
        <taxon>Aceriini</taxon>
        <taxon>Aceria</taxon>
    </lineage>
</organism>
<evidence type="ECO:0000256" key="4">
    <source>
        <dbReference type="ARBA" id="ARBA00023128"/>
    </source>
</evidence>
<evidence type="ECO:0000256" key="7">
    <source>
        <dbReference type="ARBA" id="ARBA00035545"/>
    </source>
</evidence>
<evidence type="ECO:0000256" key="2">
    <source>
        <dbReference type="ARBA" id="ARBA00005677"/>
    </source>
</evidence>
<accession>A0A6G1S4D1</accession>
<dbReference type="GO" id="GO:0005762">
    <property type="term" value="C:mitochondrial large ribosomal subunit"/>
    <property type="evidence" value="ECO:0007669"/>
    <property type="project" value="TreeGrafter"/>
</dbReference>
<dbReference type="Pfam" id="PF05046">
    <property type="entry name" value="Img2"/>
    <property type="match status" value="1"/>
</dbReference>
<evidence type="ECO:0000313" key="8">
    <source>
        <dbReference type="EMBL" id="MDE45027.1"/>
    </source>
</evidence>
<proteinExistence type="inferred from homology"/>
<dbReference type="GO" id="GO:0006412">
    <property type="term" value="P:translation"/>
    <property type="evidence" value="ECO:0007669"/>
    <property type="project" value="InterPro"/>
</dbReference>
<evidence type="ECO:0000256" key="5">
    <source>
        <dbReference type="ARBA" id="ARBA00023274"/>
    </source>
</evidence>
<dbReference type="Gene3D" id="3.30.780.10">
    <property type="entry name" value="SUI1-like domain"/>
    <property type="match status" value="1"/>
</dbReference>